<evidence type="ECO:0000256" key="1">
    <source>
        <dbReference type="PIRNR" id="PIRNR007466"/>
    </source>
</evidence>
<dbReference type="InterPro" id="IPR014201">
    <property type="entry name" value="Spore_IV_A"/>
</dbReference>
<proteinExistence type="predicted"/>
<dbReference type="InterPro" id="IPR046842">
    <property type="entry name" value="SpoIVA_ATPase"/>
</dbReference>
<reference evidence="5 6" key="1">
    <citation type="submission" date="2016-07" db="EMBL/GenBank/DDBJ databases">
        <title>Genome and transcriptome analysis of iron-reducing fermentative bacteria Anoxybacter fermentans.</title>
        <authorList>
            <person name="Zeng X."/>
            <person name="Shao Z."/>
        </authorList>
    </citation>
    <scope>NUCLEOTIDE SEQUENCE [LARGE SCALE GENOMIC DNA]</scope>
    <source>
        <strain evidence="5 6">DY22613</strain>
    </source>
</reference>
<dbReference type="GO" id="GO:0005524">
    <property type="term" value="F:ATP binding"/>
    <property type="evidence" value="ECO:0007669"/>
    <property type="project" value="UniProtKB-KW"/>
</dbReference>
<gene>
    <name evidence="5" type="ORF">BBF96_04770</name>
</gene>
<keyword evidence="1" id="KW-0749">Sporulation</keyword>
<keyword evidence="1" id="KW-0547">Nucleotide-binding</keyword>
<dbReference type="GO" id="GO:0030435">
    <property type="term" value="P:sporulation resulting in formation of a cellular spore"/>
    <property type="evidence" value="ECO:0007669"/>
    <property type="project" value="UniProtKB-KW"/>
</dbReference>
<evidence type="ECO:0000313" key="6">
    <source>
        <dbReference type="Proteomes" id="UP000267250"/>
    </source>
</evidence>
<name>A0A3Q9HSW7_9FIRM</name>
<dbReference type="InterPro" id="IPR027417">
    <property type="entry name" value="P-loop_NTPase"/>
</dbReference>
<organism evidence="5 6">
    <name type="scientific">Anoxybacter fermentans</name>
    <dbReference type="NCBI Taxonomy" id="1323375"/>
    <lineage>
        <taxon>Bacteria</taxon>
        <taxon>Bacillati</taxon>
        <taxon>Bacillota</taxon>
        <taxon>Clostridia</taxon>
        <taxon>Halanaerobiales</taxon>
        <taxon>Anoxybacter</taxon>
    </lineage>
</organism>
<protein>
    <recommendedName>
        <fullName evidence="1">Stage IV sporulation protein A</fullName>
        <ecNumber evidence="1">3.6.1.-</ecNumber>
    </recommendedName>
    <alternativeName>
        <fullName evidence="1">Coat morphogenetic protein SpoIVA</fullName>
    </alternativeName>
</protein>
<dbReference type="Pfam" id="PF09547">
    <property type="entry name" value="SpoIVA_ATPase"/>
    <property type="match status" value="1"/>
</dbReference>
<dbReference type="Pfam" id="PF20439">
    <property type="entry name" value="SpoIVA_C"/>
    <property type="match status" value="1"/>
</dbReference>
<evidence type="ECO:0000313" key="5">
    <source>
        <dbReference type="EMBL" id="AZR74825.1"/>
    </source>
</evidence>
<feature type="domain" description="Sporulation stage IV protein A C-terminal" evidence="4">
    <location>
        <begin position="418"/>
        <end position="493"/>
    </location>
</feature>
<evidence type="ECO:0000259" key="2">
    <source>
        <dbReference type="Pfam" id="PF09547"/>
    </source>
</evidence>
<dbReference type="Proteomes" id="UP000267250">
    <property type="component" value="Chromosome"/>
</dbReference>
<comment type="catalytic activity">
    <reaction evidence="1">
        <text>ATP + H2O = ADP + phosphate + H(+)</text>
        <dbReference type="Rhea" id="RHEA:13065"/>
        <dbReference type="ChEBI" id="CHEBI:15377"/>
        <dbReference type="ChEBI" id="CHEBI:15378"/>
        <dbReference type="ChEBI" id="CHEBI:30616"/>
        <dbReference type="ChEBI" id="CHEBI:43474"/>
        <dbReference type="ChEBI" id="CHEBI:456216"/>
    </reaction>
</comment>
<keyword evidence="6" id="KW-1185">Reference proteome</keyword>
<dbReference type="InterPro" id="IPR046841">
    <property type="entry name" value="SpoIVA_middle"/>
</dbReference>
<comment type="function">
    <text evidence="1">ATPase. Has a role at an early stage in the morphogenesis of the spore coat.</text>
</comment>
<dbReference type="InterPro" id="IPR046840">
    <property type="entry name" value="SpoIVA_C"/>
</dbReference>
<keyword evidence="1" id="KW-0963">Cytoplasm</keyword>
<dbReference type="EMBL" id="CP016379">
    <property type="protein sequence ID" value="AZR74825.1"/>
    <property type="molecule type" value="Genomic_DNA"/>
</dbReference>
<dbReference type="PIRSF" id="PIRSF007466">
    <property type="entry name" value="SpoIVA"/>
    <property type="match status" value="1"/>
</dbReference>
<accession>A0A3Q9HSW7</accession>
<evidence type="ECO:0000259" key="4">
    <source>
        <dbReference type="Pfam" id="PF20439"/>
    </source>
</evidence>
<dbReference type="NCBIfam" id="TIGR02836">
    <property type="entry name" value="spore_IV_A"/>
    <property type="match status" value="1"/>
</dbReference>
<dbReference type="GO" id="GO:0016887">
    <property type="term" value="F:ATP hydrolysis activity"/>
    <property type="evidence" value="ECO:0007669"/>
    <property type="project" value="InterPro"/>
</dbReference>
<dbReference type="AlphaFoldDB" id="A0A3Q9HSW7"/>
<keyword evidence="1" id="KW-0378">Hydrolase</keyword>
<dbReference type="RefSeq" id="WP_127016097.1">
    <property type="nucleotide sequence ID" value="NZ_CP016379.1"/>
</dbReference>
<dbReference type="KEGG" id="aft:BBF96_04770"/>
<evidence type="ECO:0000259" key="3">
    <source>
        <dbReference type="Pfam" id="PF20438"/>
    </source>
</evidence>
<sequence length="493" mass="55998">MEEFNIYQDIAERTGGDIYIGVVGPVRTGKSTFIKKFMDLLVLPNIKKGYNLERATDELPQSGGGRTIMTTEPKFIPDKATTITLHDALSFRVRLVDCVGYTVPGALGYEDENGRPRMVMTPWFDHEIPFQDAAELGTQRVIEDHATIGLVVTTDGSITDLPRENYIKAEERVVNELKELGKPFLIALNSTDPENPKTQKLANSLRVKYGVPVVPINCLRLTKEDITYLLQEILYEFPVAEIRIRMPEWMDTLDSNHWLSQEYDQVIKNAVYPIRRLRDIDQAVTGLSECKYTKEVILEELNLGEGNATISVNLEDHLFYQLLEEFTGHSIKGDSDLFALVQELSYAKKEYDRVAKALLDVEEYGYGIVTPQLEEMVFDEPELIERGNQFGVKLRAKAPSIHMIRADITTEVTPVVGTEKQCEELIQYLTEEFQRNPSAIWDSDFLGRSLHDLVKEGIQNKLHRMPENAREKLKDTLQKIINEGSGGLICIIL</sequence>
<feature type="domain" description="Stage IV sporulation protein A middle" evidence="3">
    <location>
        <begin position="239"/>
        <end position="417"/>
    </location>
</feature>
<comment type="subcellular location">
    <subcellularLocation>
        <location evidence="1">Cytoplasm</location>
    </subcellularLocation>
</comment>
<dbReference type="EC" id="3.6.1.-" evidence="1"/>
<dbReference type="GO" id="GO:0005737">
    <property type="term" value="C:cytoplasm"/>
    <property type="evidence" value="ECO:0007669"/>
    <property type="project" value="UniProtKB-SubCell"/>
</dbReference>
<keyword evidence="1" id="KW-0067">ATP-binding</keyword>
<dbReference type="SUPFAM" id="SSF52540">
    <property type="entry name" value="P-loop containing nucleoside triphosphate hydrolases"/>
    <property type="match status" value="1"/>
</dbReference>
<feature type="domain" description="Stage IV sporulation protein A ATPase" evidence="2">
    <location>
        <begin position="1"/>
        <end position="238"/>
    </location>
</feature>
<dbReference type="Pfam" id="PF20438">
    <property type="entry name" value="SpoIVA_middle"/>
    <property type="match status" value="1"/>
</dbReference>
<dbReference type="OrthoDB" id="9761464at2"/>
<dbReference type="Gene3D" id="3.40.50.300">
    <property type="entry name" value="P-loop containing nucleotide triphosphate hydrolases"/>
    <property type="match status" value="1"/>
</dbReference>